<dbReference type="PROSITE" id="PS50026">
    <property type="entry name" value="EGF_3"/>
    <property type="match status" value="1"/>
</dbReference>
<dbReference type="InterPro" id="IPR036322">
    <property type="entry name" value="WD40_repeat_dom_sf"/>
</dbReference>
<dbReference type="EMBL" id="CAJNOC010000439">
    <property type="protein sequence ID" value="CAF0761751.1"/>
    <property type="molecule type" value="Genomic_DNA"/>
</dbReference>
<comment type="caution">
    <text evidence="5">The sequence shown here is derived from an EMBL/GenBank/DDBJ whole genome shotgun (WGS) entry which is preliminary data.</text>
</comment>
<evidence type="ECO:0000259" key="4">
    <source>
        <dbReference type="PROSITE" id="PS50026"/>
    </source>
</evidence>
<keyword evidence="6" id="KW-1185">Reference proteome</keyword>
<evidence type="ECO:0000256" key="2">
    <source>
        <dbReference type="ARBA" id="ARBA00023157"/>
    </source>
</evidence>
<dbReference type="Gene3D" id="2.130.10.10">
    <property type="entry name" value="YVTN repeat-like/Quinoprotein amine dehydrogenase"/>
    <property type="match status" value="2"/>
</dbReference>
<dbReference type="PROSITE" id="PS00022">
    <property type="entry name" value="EGF_1"/>
    <property type="match status" value="1"/>
</dbReference>
<dbReference type="InterPro" id="IPR050969">
    <property type="entry name" value="Dev_Signal_Modulators"/>
</dbReference>
<dbReference type="PANTHER" id="PTHR14949:SF54">
    <property type="entry name" value="VWFD DOMAIN-CONTAINING PROTEIN"/>
    <property type="match status" value="1"/>
</dbReference>
<dbReference type="AlphaFoldDB" id="A0A813Q488"/>
<feature type="domain" description="EGF-like" evidence="4">
    <location>
        <begin position="584"/>
        <end position="620"/>
    </location>
</feature>
<evidence type="ECO:0000256" key="3">
    <source>
        <dbReference type="PROSITE-ProRule" id="PRU00076"/>
    </source>
</evidence>
<accession>A0A813Q488</accession>
<proteinExistence type="predicted"/>
<organism evidence="5 6">
    <name type="scientific">Brachionus calyciflorus</name>
    <dbReference type="NCBI Taxonomy" id="104777"/>
    <lineage>
        <taxon>Eukaryota</taxon>
        <taxon>Metazoa</taxon>
        <taxon>Spiralia</taxon>
        <taxon>Gnathifera</taxon>
        <taxon>Rotifera</taxon>
        <taxon>Eurotatoria</taxon>
        <taxon>Monogononta</taxon>
        <taxon>Pseudotrocha</taxon>
        <taxon>Ploima</taxon>
        <taxon>Brachionidae</taxon>
        <taxon>Brachionus</taxon>
    </lineage>
</organism>
<dbReference type="GO" id="GO:0005576">
    <property type="term" value="C:extracellular region"/>
    <property type="evidence" value="ECO:0007669"/>
    <property type="project" value="TreeGrafter"/>
</dbReference>
<keyword evidence="2 3" id="KW-1015">Disulfide bond</keyword>
<dbReference type="InterPro" id="IPR000742">
    <property type="entry name" value="EGF"/>
</dbReference>
<dbReference type="GO" id="GO:0005102">
    <property type="term" value="F:signaling receptor binding"/>
    <property type="evidence" value="ECO:0007669"/>
    <property type="project" value="TreeGrafter"/>
</dbReference>
<gene>
    <name evidence="5" type="ORF">OXX778_LOCUS4469</name>
</gene>
<dbReference type="Proteomes" id="UP000663879">
    <property type="component" value="Unassembled WGS sequence"/>
</dbReference>
<keyword evidence="3" id="KW-0245">EGF-like domain</keyword>
<name>A0A813Q488_9BILA</name>
<dbReference type="SUPFAM" id="SSF50978">
    <property type="entry name" value="WD40 repeat-like"/>
    <property type="match status" value="1"/>
</dbReference>
<keyword evidence="1" id="KW-0732">Signal</keyword>
<reference evidence="5" key="1">
    <citation type="submission" date="2021-02" db="EMBL/GenBank/DDBJ databases">
        <authorList>
            <person name="Nowell W R."/>
        </authorList>
    </citation>
    <scope>NUCLEOTIDE SEQUENCE</scope>
    <source>
        <strain evidence="5">Ploen Becks lab</strain>
    </source>
</reference>
<dbReference type="OrthoDB" id="7474005at2759"/>
<evidence type="ECO:0000256" key="1">
    <source>
        <dbReference type="ARBA" id="ARBA00022729"/>
    </source>
</evidence>
<feature type="disulfide bond" evidence="3">
    <location>
        <begin position="610"/>
        <end position="619"/>
    </location>
</feature>
<evidence type="ECO:0000313" key="6">
    <source>
        <dbReference type="Proteomes" id="UP000663879"/>
    </source>
</evidence>
<dbReference type="InterPro" id="IPR015943">
    <property type="entry name" value="WD40/YVTN_repeat-like_dom_sf"/>
</dbReference>
<dbReference type="GO" id="GO:0009986">
    <property type="term" value="C:cell surface"/>
    <property type="evidence" value="ECO:0007669"/>
    <property type="project" value="TreeGrafter"/>
</dbReference>
<evidence type="ECO:0000313" key="5">
    <source>
        <dbReference type="EMBL" id="CAF0761751.1"/>
    </source>
</evidence>
<protein>
    <recommendedName>
        <fullName evidence="4">EGF-like domain-containing protein</fullName>
    </recommendedName>
</protein>
<feature type="disulfide bond" evidence="3">
    <location>
        <begin position="588"/>
        <end position="598"/>
    </location>
</feature>
<comment type="caution">
    <text evidence="3">Lacks conserved residue(s) required for the propagation of feature annotation.</text>
</comment>
<dbReference type="PANTHER" id="PTHR14949">
    <property type="entry name" value="EGF-LIKE-DOMAIN, MULTIPLE 7, 8"/>
    <property type="match status" value="1"/>
</dbReference>
<sequence length="697" mass="78133">MYIGRNRMKNMYAVGNVNLKETIEEKDLGVFVANDLKWNKQCSAATAKTKRVLGQIRNSLLYLKEETLRLLYTGLVRPHLEYAIRNSKAQILLTGGESGNVKHWNGTNLLKTLSAGGIVLSIDVSLNKNFAVIGTQTKKVIVWNLLTGTDNERSETKEVYSVLIINSTHFLAGNEGYINYINLQNLNDNKKVTKAFGIIRDMKLISLNEILIASMGNKVLLYSILTDSIISTKATTNEVWTLDILSRDIIVAQCESTKLCLLKINDINYFEKINEITIGAIVKAIKIINQNLVVFGSDDTYLKIWNLTSNTMTQYTSIDKNYYSFEILNSNIFLAATHEGIIQKWGSTVTNYITESDKKIYVIKNLDLISNLMKLILASQSTTSTTSTTFKTTEIATTKANTIILKTSSLTNVHDSTSQSTTTTPEHQTTFIKTTIVLTDNNFDTTDQTSTLTSDYPIETTQQKTVFMNDVHDSTSQSTTTTPEHQTTFIKTTIVLTDNNLDTTDQTSTLTSDYPIETTQQKTKSFFRTDIHSTFAYFANDLTIQNDFFLVPSFFNLSLNNGLFLFDQLNVEIILNILVSYKIDLNYCLGNCSGNGFCQLLDSFKFVCVCFPNNYGDSCQLKQVGCLCKNNASCINNTCVCPSENGHTSPFYGKYCELKIDVCVNESCSNNGICYDDGFNSKYMENGSTFYVKSKYS</sequence>